<dbReference type="CDD" id="cd00082">
    <property type="entry name" value="HisKA"/>
    <property type="match status" value="1"/>
</dbReference>
<feature type="transmembrane region" description="Helical" evidence="11">
    <location>
        <begin position="81"/>
        <end position="99"/>
    </location>
</feature>
<feature type="transmembrane region" description="Helical" evidence="11">
    <location>
        <begin position="126"/>
        <end position="145"/>
    </location>
</feature>
<keyword evidence="6" id="KW-0808">Transferase</keyword>
<dbReference type="SMART" id="SM00387">
    <property type="entry name" value="HATPase_c"/>
    <property type="match status" value="1"/>
</dbReference>
<gene>
    <name evidence="13" type="ordered locus">Hhal_1420</name>
</gene>
<evidence type="ECO:0000256" key="5">
    <source>
        <dbReference type="ARBA" id="ARBA00022553"/>
    </source>
</evidence>
<sequence length="436" mass="47353">MAAGTEGVPRFEPAQAVRILAWMRITATTGQMITVLFVHFGLGLTLPLVPLLLTITALAAWNVFAFWRLRNTPEQISQPEVVFNVLIDVVALTVLLGLTGGPSNPFVSLYLVPVALSAVAMPANLALVVAILCLVLYGLLLAVYLPMEGPHPIIGGDFNLHMIGMWVNFVISAWMITVFVRFMSSVLRRQDWRLSRAREHTLRNEQIVALGTVAAGAAHQLGTPLSTMSMVVDELRQERRDDTELQQDLDLLRSQLAVCKETLEDLKDAGAAGSDQGGRTVSLQKHVARIVDTWRLMHPKIEPSVEYQQPFVDVEISQDPTLMHALLNLLNNAAEASLENGCSGVEVSISSDGGKLTLVIDDEGTGLDSERVRTAGRVVQTTKPSGMGIGLVLANATVDRFGGSVTLMDSPKGRGARTKIEVSLERLRADHNRGSD</sequence>
<dbReference type="STRING" id="349124.Hhal_1420"/>
<evidence type="ECO:0000256" key="3">
    <source>
        <dbReference type="ARBA" id="ARBA00012438"/>
    </source>
</evidence>
<keyword evidence="8 13" id="KW-0418">Kinase</keyword>
<comment type="catalytic activity">
    <reaction evidence="1">
        <text>ATP + protein L-histidine = ADP + protein N-phospho-L-histidine.</text>
        <dbReference type="EC" id="2.7.13.3"/>
    </reaction>
</comment>
<keyword evidence="10" id="KW-0175">Coiled coil</keyword>
<keyword evidence="14" id="KW-1185">Reference proteome</keyword>
<feature type="transmembrane region" description="Helical" evidence="11">
    <location>
        <begin position="21"/>
        <end position="42"/>
    </location>
</feature>
<dbReference type="InterPro" id="IPR004358">
    <property type="entry name" value="Sig_transdc_His_kin-like_C"/>
</dbReference>
<dbReference type="InterPro" id="IPR005467">
    <property type="entry name" value="His_kinase_dom"/>
</dbReference>
<evidence type="ECO:0000256" key="2">
    <source>
        <dbReference type="ARBA" id="ARBA00004651"/>
    </source>
</evidence>
<keyword evidence="11" id="KW-0812">Transmembrane</keyword>
<dbReference type="KEGG" id="hha:Hhal_1420"/>
<dbReference type="PANTHER" id="PTHR44936">
    <property type="entry name" value="SENSOR PROTEIN CREC"/>
    <property type="match status" value="1"/>
</dbReference>
<dbReference type="EC" id="2.7.13.3" evidence="3"/>
<dbReference type="Pfam" id="PF00512">
    <property type="entry name" value="HisKA"/>
    <property type="match status" value="1"/>
</dbReference>
<evidence type="ECO:0000256" key="1">
    <source>
        <dbReference type="ARBA" id="ARBA00000085"/>
    </source>
</evidence>
<dbReference type="PANTHER" id="PTHR44936:SF10">
    <property type="entry name" value="SENSOR PROTEIN RSTB"/>
    <property type="match status" value="1"/>
</dbReference>
<organism evidence="13 14">
    <name type="scientific">Halorhodospira halophila (strain DSM 244 / SL1)</name>
    <name type="common">Ectothiorhodospira halophila (strain DSM 244 / SL1)</name>
    <dbReference type="NCBI Taxonomy" id="349124"/>
    <lineage>
        <taxon>Bacteria</taxon>
        <taxon>Pseudomonadati</taxon>
        <taxon>Pseudomonadota</taxon>
        <taxon>Gammaproteobacteria</taxon>
        <taxon>Chromatiales</taxon>
        <taxon>Ectothiorhodospiraceae</taxon>
        <taxon>Halorhodospira</taxon>
    </lineage>
</organism>
<dbReference type="AlphaFoldDB" id="A1WWX5"/>
<dbReference type="SUPFAM" id="SSF55874">
    <property type="entry name" value="ATPase domain of HSP90 chaperone/DNA topoisomerase II/histidine kinase"/>
    <property type="match status" value="1"/>
</dbReference>
<accession>A1WWX5</accession>
<dbReference type="GO" id="GO:0005524">
    <property type="term" value="F:ATP binding"/>
    <property type="evidence" value="ECO:0007669"/>
    <property type="project" value="UniProtKB-KW"/>
</dbReference>
<dbReference type="PRINTS" id="PR00344">
    <property type="entry name" value="BCTRLSENSOR"/>
</dbReference>
<dbReference type="HOGENOM" id="CLU_046130_1_1_6"/>
<dbReference type="eggNOG" id="COG4191">
    <property type="taxonomic scope" value="Bacteria"/>
</dbReference>
<keyword evidence="7" id="KW-0547">Nucleotide-binding</keyword>
<feature type="coiled-coil region" evidence="10">
    <location>
        <begin position="235"/>
        <end position="269"/>
    </location>
</feature>
<dbReference type="OrthoDB" id="9785252at2"/>
<reference evidence="13 14" key="2">
    <citation type="journal article" date="2013" name="Stand. Genomic Sci.">
        <title>Complete genome sequence of Halorhodospira halophila SL1.</title>
        <authorList>
            <person name="Challacombe J.F."/>
            <person name="Majid S."/>
            <person name="Deole R."/>
            <person name="Brettin T.S."/>
            <person name="Bruce D."/>
            <person name="Delano S.F."/>
            <person name="Detter J.C."/>
            <person name="Gleasner C.D."/>
            <person name="Han C.S."/>
            <person name="Misra M."/>
            <person name="Reitenga K.G."/>
            <person name="Mikhailova N."/>
            <person name="Woyke T."/>
            <person name="Pitluck S."/>
            <person name="Nolan M."/>
            <person name="Land M.L."/>
            <person name="Saunders E."/>
            <person name="Tapia R."/>
            <person name="Lapidus A."/>
            <person name="Ivanova N."/>
            <person name="Hoff W.D."/>
        </authorList>
    </citation>
    <scope>NUCLEOTIDE SEQUENCE [LARGE SCALE GENOMIC DNA]</scope>
    <source>
        <strain evidence="14">DSM 244 / SL1</strain>
    </source>
</reference>
<evidence type="ECO:0000256" key="7">
    <source>
        <dbReference type="ARBA" id="ARBA00022741"/>
    </source>
</evidence>
<evidence type="ECO:0000256" key="11">
    <source>
        <dbReference type="SAM" id="Phobius"/>
    </source>
</evidence>
<proteinExistence type="predicted"/>
<feature type="transmembrane region" description="Helical" evidence="11">
    <location>
        <begin position="48"/>
        <end position="69"/>
    </location>
</feature>
<keyword evidence="9" id="KW-0067">ATP-binding</keyword>
<dbReference type="Pfam" id="PF02518">
    <property type="entry name" value="HATPase_c"/>
    <property type="match status" value="1"/>
</dbReference>
<evidence type="ECO:0000256" key="8">
    <source>
        <dbReference type="ARBA" id="ARBA00022777"/>
    </source>
</evidence>
<dbReference type="InterPro" id="IPR003661">
    <property type="entry name" value="HisK_dim/P_dom"/>
</dbReference>
<evidence type="ECO:0000256" key="6">
    <source>
        <dbReference type="ARBA" id="ARBA00022679"/>
    </source>
</evidence>
<keyword evidence="5" id="KW-0597">Phosphoprotein</keyword>
<feature type="transmembrane region" description="Helical" evidence="11">
    <location>
        <begin position="165"/>
        <end position="183"/>
    </location>
</feature>
<keyword evidence="4" id="KW-1003">Cell membrane</keyword>
<keyword evidence="11" id="KW-1133">Transmembrane helix</keyword>
<name>A1WWX5_HALHL</name>
<dbReference type="Proteomes" id="UP000000647">
    <property type="component" value="Chromosome"/>
</dbReference>
<dbReference type="GO" id="GO:0000155">
    <property type="term" value="F:phosphorelay sensor kinase activity"/>
    <property type="evidence" value="ECO:0007669"/>
    <property type="project" value="InterPro"/>
</dbReference>
<dbReference type="EMBL" id="CP000544">
    <property type="protein sequence ID" value="ABM62187.1"/>
    <property type="molecule type" value="Genomic_DNA"/>
</dbReference>
<dbReference type="Gene3D" id="1.10.287.130">
    <property type="match status" value="1"/>
</dbReference>
<keyword evidence="11" id="KW-0472">Membrane</keyword>
<evidence type="ECO:0000313" key="13">
    <source>
        <dbReference type="EMBL" id="ABM62187.1"/>
    </source>
</evidence>
<dbReference type="RefSeq" id="WP_011814209.1">
    <property type="nucleotide sequence ID" value="NC_008789.1"/>
</dbReference>
<dbReference type="PROSITE" id="PS50109">
    <property type="entry name" value="HIS_KIN"/>
    <property type="match status" value="1"/>
</dbReference>
<evidence type="ECO:0000256" key="4">
    <source>
        <dbReference type="ARBA" id="ARBA00022475"/>
    </source>
</evidence>
<reference evidence="14" key="1">
    <citation type="submission" date="2006-12" db="EMBL/GenBank/DDBJ databases">
        <title>Complete sequence of Halorhodospira halophila SL1.</title>
        <authorList>
            <consortium name="US DOE Joint Genome Institute"/>
            <person name="Copeland A."/>
            <person name="Lucas S."/>
            <person name="Lapidus A."/>
            <person name="Barry K."/>
            <person name="Detter J.C."/>
            <person name="Glavina del Rio T."/>
            <person name="Hammon N."/>
            <person name="Israni S."/>
            <person name="Dalin E."/>
            <person name="Tice H."/>
            <person name="Pitluck S."/>
            <person name="Saunders E."/>
            <person name="Brettin T."/>
            <person name="Bruce D."/>
            <person name="Han C."/>
            <person name="Tapia R."/>
            <person name="Schmutz J."/>
            <person name="Larimer F."/>
            <person name="Land M."/>
            <person name="Hauser L."/>
            <person name="Kyrpides N."/>
            <person name="Mikhailova N."/>
            <person name="Hoff W."/>
            <person name="Richardson P."/>
        </authorList>
    </citation>
    <scope>NUCLEOTIDE SEQUENCE [LARGE SCALE GENOMIC DNA]</scope>
    <source>
        <strain evidence="14">DSM 244 / SL1</strain>
    </source>
</reference>
<evidence type="ECO:0000313" key="14">
    <source>
        <dbReference type="Proteomes" id="UP000000647"/>
    </source>
</evidence>
<evidence type="ECO:0000256" key="9">
    <source>
        <dbReference type="ARBA" id="ARBA00022840"/>
    </source>
</evidence>
<dbReference type="SMART" id="SM00388">
    <property type="entry name" value="HisKA"/>
    <property type="match status" value="1"/>
</dbReference>
<feature type="domain" description="Histidine kinase" evidence="12">
    <location>
        <begin position="216"/>
        <end position="426"/>
    </location>
</feature>
<dbReference type="Gene3D" id="3.30.565.10">
    <property type="entry name" value="Histidine kinase-like ATPase, C-terminal domain"/>
    <property type="match status" value="1"/>
</dbReference>
<comment type="subcellular location">
    <subcellularLocation>
        <location evidence="2">Cell membrane</location>
        <topology evidence="2">Multi-pass membrane protein</topology>
    </subcellularLocation>
</comment>
<dbReference type="InterPro" id="IPR036097">
    <property type="entry name" value="HisK_dim/P_sf"/>
</dbReference>
<evidence type="ECO:0000259" key="12">
    <source>
        <dbReference type="PROSITE" id="PS50109"/>
    </source>
</evidence>
<dbReference type="GO" id="GO:0005886">
    <property type="term" value="C:plasma membrane"/>
    <property type="evidence" value="ECO:0007669"/>
    <property type="project" value="UniProtKB-SubCell"/>
</dbReference>
<evidence type="ECO:0000256" key="10">
    <source>
        <dbReference type="SAM" id="Coils"/>
    </source>
</evidence>
<dbReference type="InterPro" id="IPR003594">
    <property type="entry name" value="HATPase_dom"/>
</dbReference>
<protein>
    <recommendedName>
        <fullName evidence="3">histidine kinase</fullName>
        <ecNumber evidence="3">2.7.13.3</ecNumber>
    </recommendedName>
</protein>
<dbReference type="InterPro" id="IPR050980">
    <property type="entry name" value="2C_sensor_his_kinase"/>
</dbReference>
<dbReference type="SUPFAM" id="SSF47384">
    <property type="entry name" value="Homodimeric domain of signal transducing histidine kinase"/>
    <property type="match status" value="1"/>
</dbReference>
<dbReference type="InterPro" id="IPR036890">
    <property type="entry name" value="HATPase_C_sf"/>
</dbReference>